<reference evidence="1 2" key="1">
    <citation type="submission" date="2018-06" db="EMBL/GenBank/DDBJ databases">
        <title>Comparative genomics reveals the genomic features of Rhizophagus irregularis, R. cerebriforme, R. diaphanum and Gigaspora rosea, and their symbiotic lifestyle signature.</title>
        <authorList>
            <person name="Morin E."/>
            <person name="San Clemente H."/>
            <person name="Chen E.C.H."/>
            <person name="De La Providencia I."/>
            <person name="Hainaut M."/>
            <person name="Kuo A."/>
            <person name="Kohler A."/>
            <person name="Murat C."/>
            <person name="Tang N."/>
            <person name="Roy S."/>
            <person name="Loubradou J."/>
            <person name="Henrissat B."/>
            <person name="Grigoriev I.V."/>
            <person name="Corradi N."/>
            <person name="Roux C."/>
            <person name="Martin F.M."/>
        </authorList>
    </citation>
    <scope>NUCLEOTIDE SEQUENCE [LARGE SCALE GENOMIC DNA]</scope>
    <source>
        <strain evidence="1 2">DAOM 227022</strain>
    </source>
</reference>
<evidence type="ECO:0000313" key="1">
    <source>
        <dbReference type="EMBL" id="RIA98060.1"/>
    </source>
</evidence>
<dbReference type="OrthoDB" id="2401971at2759"/>
<organism evidence="1 2">
    <name type="scientific">Glomus cerebriforme</name>
    <dbReference type="NCBI Taxonomy" id="658196"/>
    <lineage>
        <taxon>Eukaryota</taxon>
        <taxon>Fungi</taxon>
        <taxon>Fungi incertae sedis</taxon>
        <taxon>Mucoromycota</taxon>
        <taxon>Glomeromycotina</taxon>
        <taxon>Glomeromycetes</taxon>
        <taxon>Glomerales</taxon>
        <taxon>Glomeraceae</taxon>
        <taxon>Glomus</taxon>
    </lineage>
</organism>
<evidence type="ECO:0000313" key="2">
    <source>
        <dbReference type="Proteomes" id="UP000265703"/>
    </source>
</evidence>
<sequence length="158" mass="18331">MNNYNNYQNYLLDCIDYDSVSKLPYDNNPQLVADQSRSLNIRFLSGMSLLRRNIKEFAQTLPIHDRTMVNLTTEYIWYFYLTPSQKKEFTTLADKANKINYDKIQINADNINRIYRLNTPQITNDPVVNNFYNGSNFNEGLVSSILPAGHGSTLFGHF</sequence>
<name>A0A397TIJ9_9GLOM</name>
<dbReference type="AlphaFoldDB" id="A0A397TIJ9"/>
<accession>A0A397TIJ9</accession>
<proteinExistence type="predicted"/>
<keyword evidence="2" id="KW-1185">Reference proteome</keyword>
<dbReference type="EMBL" id="QKYT01000021">
    <property type="protein sequence ID" value="RIA98060.1"/>
    <property type="molecule type" value="Genomic_DNA"/>
</dbReference>
<dbReference type="Proteomes" id="UP000265703">
    <property type="component" value="Unassembled WGS sequence"/>
</dbReference>
<gene>
    <name evidence="1" type="ORF">C1645_813292</name>
</gene>
<protein>
    <submittedName>
        <fullName evidence="1">Uncharacterized protein</fullName>
    </submittedName>
</protein>
<comment type="caution">
    <text evidence="1">The sequence shown here is derived from an EMBL/GenBank/DDBJ whole genome shotgun (WGS) entry which is preliminary data.</text>
</comment>